<accession>A0ABZ2YIQ8</accession>
<name>A0ABZ2YIQ8_9BACT</name>
<dbReference type="RefSeq" id="WP_341833874.1">
    <property type="nucleotide sequence ID" value="NZ_CP149822.1"/>
</dbReference>
<evidence type="ECO:0000313" key="2">
    <source>
        <dbReference type="EMBL" id="WZN38861.1"/>
    </source>
</evidence>
<dbReference type="EMBL" id="CP149822">
    <property type="protein sequence ID" value="WZN38861.1"/>
    <property type="molecule type" value="Genomic_DNA"/>
</dbReference>
<dbReference type="InterPro" id="IPR011486">
    <property type="entry name" value="BBP2"/>
</dbReference>
<keyword evidence="1" id="KW-0732">Signal</keyword>
<proteinExistence type="predicted"/>
<dbReference type="Proteomes" id="UP001485459">
    <property type="component" value="Chromosome"/>
</dbReference>
<dbReference type="SUPFAM" id="SSF56935">
    <property type="entry name" value="Porins"/>
    <property type="match status" value="1"/>
</dbReference>
<feature type="chain" id="PRO_5045781757" evidence="1">
    <location>
        <begin position="23"/>
        <end position="361"/>
    </location>
</feature>
<dbReference type="Pfam" id="PF07642">
    <property type="entry name" value="BBP2"/>
    <property type="match status" value="1"/>
</dbReference>
<feature type="signal peptide" evidence="1">
    <location>
        <begin position="1"/>
        <end position="22"/>
    </location>
</feature>
<protein>
    <submittedName>
        <fullName evidence="2">Porin</fullName>
    </submittedName>
</protein>
<sequence length="361" mass="40452">MQKMKKHILTAIALTGTMATMAQEAPEKTEPKLTISGYAEAYYVFDFNKPADHTRPGFLYNHTRHNELNVNLAFLKANYAADRIRGNVAVMAGTYAHYNLAAEQELVRHIYEANVGVRIGEGLWVDAGIMPSHIGFESAIGKDNFTLTRSLMAENTPYYEAGAKITWTPNNKWLFSAMYLNGWQRIKRPDANQTPGFGTQITFKPTSKVTLNWSTFVGNDKPDSVRQMRYFNDLYGTFALTGKLSLIAGCDIGVEQPSKGNNDMNAWFSPILIARYTFSENIAMAGRYEYYNDKDGVIIATGTPNGFRTSGYSLNLDVSPVSQVMFRLEGKLYNSKDEIFTKGEVPRKENFSIATSLAFSF</sequence>
<keyword evidence="3" id="KW-1185">Reference proteome</keyword>
<gene>
    <name evidence="2" type="ORF">WJU16_12695</name>
</gene>
<evidence type="ECO:0000256" key="1">
    <source>
        <dbReference type="SAM" id="SignalP"/>
    </source>
</evidence>
<evidence type="ECO:0000313" key="3">
    <source>
        <dbReference type="Proteomes" id="UP001485459"/>
    </source>
</evidence>
<organism evidence="2 3">
    <name type="scientific">Chitinophaga pollutisoli</name>
    <dbReference type="NCBI Taxonomy" id="3133966"/>
    <lineage>
        <taxon>Bacteria</taxon>
        <taxon>Pseudomonadati</taxon>
        <taxon>Bacteroidota</taxon>
        <taxon>Chitinophagia</taxon>
        <taxon>Chitinophagales</taxon>
        <taxon>Chitinophagaceae</taxon>
        <taxon>Chitinophaga</taxon>
    </lineage>
</organism>
<reference evidence="3" key="1">
    <citation type="submission" date="2024-03" db="EMBL/GenBank/DDBJ databases">
        <title>Chitinophaga horti sp. nov., isolated from garden soil.</title>
        <authorList>
            <person name="Lee D.S."/>
            <person name="Han D.M."/>
            <person name="Baek J.H."/>
            <person name="Choi D.G."/>
            <person name="Jeon J.H."/>
            <person name="Jeon C.O."/>
        </authorList>
    </citation>
    <scope>NUCLEOTIDE SEQUENCE [LARGE SCALE GENOMIC DNA]</scope>
    <source>
        <strain evidence="3">GPA1</strain>
    </source>
</reference>